<evidence type="ECO:0000313" key="2">
    <source>
        <dbReference type="EMBL" id="PKX96272.1"/>
    </source>
</evidence>
<feature type="compositionally biased region" description="Polar residues" evidence="1">
    <location>
        <begin position="244"/>
        <end position="261"/>
    </location>
</feature>
<dbReference type="EMBL" id="MSZS01000002">
    <property type="protein sequence ID" value="PKX96272.1"/>
    <property type="molecule type" value="Genomic_DNA"/>
</dbReference>
<feature type="region of interest" description="Disordered" evidence="1">
    <location>
        <begin position="312"/>
        <end position="370"/>
    </location>
</feature>
<feature type="compositionally biased region" description="Basic residues" evidence="1">
    <location>
        <begin position="353"/>
        <end position="362"/>
    </location>
</feature>
<organism evidence="2 3">
    <name type="scientific">Aspergillus novofumigatus (strain IBT 16806)</name>
    <dbReference type="NCBI Taxonomy" id="1392255"/>
    <lineage>
        <taxon>Eukaryota</taxon>
        <taxon>Fungi</taxon>
        <taxon>Dikarya</taxon>
        <taxon>Ascomycota</taxon>
        <taxon>Pezizomycotina</taxon>
        <taxon>Eurotiomycetes</taxon>
        <taxon>Eurotiomycetidae</taxon>
        <taxon>Eurotiales</taxon>
        <taxon>Aspergillaceae</taxon>
        <taxon>Aspergillus</taxon>
        <taxon>Aspergillus subgen. Fumigati</taxon>
    </lineage>
</organism>
<feature type="compositionally biased region" description="Polar residues" evidence="1">
    <location>
        <begin position="320"/>
        <end position="329"/>
    </location>
</feature>
<dbReference type="Proteomes" id="UP000234474">
    <property type="component" value="Unassembled WGS sequence"/>
</dbReference>
<name>A0A2I1CF73_ASPN1</name>
<dbReference type="AlphaFoldDB" id="A0A2I1CF73"/>
<dbReference type="OrthoDB" id="4470686at2759"/>
<comment type="caution">
    <text evidence="2">The sequence shown here is derived from an EMBL/GenBank/DDBJ whole genome shotgun (WGS) entry which is preliminary data.</text>
</comment>
<dbReference type="VEuPathDB" id="FungiDB:P174DRAFT_427841"/>
<dbReference type="GeneID" id="36532796"/>
<gene>
    <name evidence="2" type="ORF">P174DRAFT_427841</name>
</gene>
<evidence type="ECO:0000313" key="3">
    <source>
        <dbReference type="Proteomes" id="UP000234474"/>
    </source>
</evidence>
<dbReference type="RefSeq" id="XP_024684867.1">
    <property type="nucleotide sequence ID" value="XM_024825471.1"/>
</dbReference>
<keyword evidence="3" id="KW-1185">Reference proteome</keyword>
<protein>
    <submittedName>
        <fullName evidence="2">Uncharacterized protein</fullName>
    </submittedName>
</protein>
<dbReference type="STRING" id="1392255.A0A2I1CF73"/>
<evidence type="ECO:0000256" key="1">
    <source>
        <dbReference type="SAM" id="MobiDB-lite"/>
    </source>
</evidence>
<reference evidence="3" key="1">
    <citation type="journal article" date="2018" name="Proc. Natl. Acad. Sci. U.S.A.">
        <title>Linking secondary metabolites to gene clusters through genome sequencing of six diverse Aspergillus species.</title>
        <authorList>
            <person name="Kaerboelling I."/>
            <person name="Vesth T.C."/>
            <person name="Frisvad J.C."/>
            <person name="Nybo J.L."/>
            <person name="Theobald S."/>
            <person name="Kuo A."/>
            <person name="Bowyer P."/>
            <person name="Matsuda Y."/>
            <person name="Mondo S."/>
            <person name="Lyhne E.K."/>
            <person name="Kogle M.E."/>
            <person name="Clum A."/>
            <person name="Lipzen A."/>
            <person name="Salamov A."/>
            <person name="Ngan C.Y."/>
            <person name="Daum C."/>
            <person name="Chiniquy J."/>
            <person name="Barry K."/>
            <person name="LaButti K."/>
            <person name="Haridas S."/>
            <person name="Simmons B.A."/>
            <person name="Magnuson J.K."/>
            <person name="Mortensen U.H."/>
            <person name="Larsen T.O."/>
            <person name="Grigoriev I.V."/>
            <person name="Baker S.E."/>
            <person name="Andersen M.R."/>
        </authorList>
    </citation>
    <scope>NUCLEOTIDE SEQUENCE [LARGE SCALE GENOMIC DNA]</scope>
    <source>
        <strain evidence="3">IBT 16806</strain>
    </source>
</reference>
<sequence length="370" mass="40625">MWRLIFGYDSPQEVIRSWLCHGSGNLVTTRIFHTFHNPLSIYLPVTRKPGYGIYQSYIMEEQGLTEVQKNIKDGINRLLSSYPHNQKRIRNWWPDFAQSVESLLKQAIVKDHPCNNSFMDGKALEALSTPPSLVNNSKSLRGTPRDSLYPDTPYFKSLTYAEKQSADHALRLFPDDLMGDQRQGSGEVFCPPPNLSSVGIERSISPDELDSSDVESSVLDLDNYATMFSPCAEEPTIDQRAGLPQNSTAQDDQLLGSNSDDAPNCVPEKDLCLSQLSSAHDREYAKGTSSPGTNPSLDVNVNSSISELNKIDSPAAEQPWSGNNINSPTADDVIPNKDSAGPSEPPSNQCKPGRSKCQRSKKCNGSGVGS</sequence>
<feature type="region of interest" description="Disordered" evidence="1">
    <location>
        <begin position="236"/>
        <end position="268"/>
    </location>
</feature>
<proteinExistence type="predicted"/>
<accession>A0A2I1CF73</accession>